<reference evidence="1" key="1">
    <citation type="submission" date="2020-09" db="EMBL/GenBank/DDBJ databases">
        <title>Genome-Enabled Discovery of Anthraquinone Biosynthesis in Senna tora.</title>
        <authorList>
            <person name="Kang S.-H."/>
            <person name="Pandey R.P."/>
            <person name="Lee C.-M."/>
            <person name="Sim J.-S."/>
            <person name="Jeong J.-T."/>
            <person name="Choi B.-S."/>
            <person name="Jung M."/>
            <person name="Ginzburg D."/>
            <person name="Zhao K."/>
            <person name="Won S.Y."/>
            <person name="Oh T.-J."/>
            <person name="Yu Y."/>
            <person name="Kim N.-H."/>
            <person name="Lee O.R."/>
            <person name="Lee T.-H."/>
            <person name="Bashyal P."/>
            <person name="Kim T.-S."/>
            <person name="Lee W.-H."/>
            <person name="Kawkins C."/>
            <person name="Kim C.-K."/>
            <person name="Kim J.S."/>
            <person name="Ahn B.O."/>
            <person name="Rhee S.Y."/>
            <person name="Sohng J.K."/>
        </authorList>
    </citation>
    <scope>NUCLEOTIDE SEQUENCE</scope>
    <source>
        <tissue evidence="1">Leaf</tissue>
    </source>
</reference>
<evidence type="ECO:0000313" key="2">
    <source>
        <dbReference type="Proteomes" id="UP000634136"/>
    </source>
</evidence>
<protein>
    <submittedName>
        <fullName evidence="1">Uncharacterized protein</fullName>
    </submittedName>
</protein>
<proteinExistence type="predicted"/>
<dbReference type="EMBL" id="JAAIUW010000011">
    <property type="protein sequence ID" value="KAF7808441.1"/>
    <property type="molecule type" value="Genomic_DNA"/>
</dbReference>
<organism evidence="1 2">
    <name type="scientific">Senna tora</name>
    <dbReference type="NCBI Taxonomy" id="362788"/>
    <lineage>
        <taxon>Eukaryota</taxon>
        <taxon>Viridiplantae</taxon>
        <taxon>Streptophyta</taxon>
        <taxon>Embryophyta</taxon>
        <taxon>Tracheophyta</taxon>
        <taxon>Spermatophyta</taxon>
        <taxon>Magnoliopsida</taxon>
        <taxon>eudicotyledons</taxon>
        <taxon>Gunneridae</taxon>
        <taxon>Pentapetalae</taxon>
        <taxon>rosids</taxon>
        <taxon>fabids</taxon>
        <taxon>Fabales</taxon>
        <taxon>Fabaceae</taxon>
        <taxon>Caesalpinioideae</taxon>
        <taxon>Cassia clade</taxon>
        <taxon>Senna</taxon>
    </lineage>
</organism>
<gene>
    <name evidence="1" type="ORF">G2W53_035184</name>
</gene>
<comment type="caution">
    <text evidence="1">The sequence shown here is derived from an EMBL/GenBank/DDBJ whole genome shotgun (WGS) entry which is preliminary data.</text>
</comment>
<sequence>MAIETPKIIKRLKLPREYAPLFSAPNVQEGRR</sequence>
<dbReference type="AlphaFoldDB" id="A0A834SRW3"/>
<accession>A0A834SRW3</accession>
<dbReference type="Proteomes" id="UP000634136">
    <property type="component" value="Unassembled WGS sequence"/>
</dbReference>
<keyword evidence="2" id="KW-1185">Reference proteome</keyword>
<evidence type="ECO:0000313" key="1">
    <source>
        <dbReference type="EMBL" id="KAF7808441.1"/>
    </source>
</evidence>
<name>A0A834SRW3_9FABA</name>